<keyword evidence="2" id="KW-1185">Reference proteome</keyword>
<comment type="caution">
    <text evidence="1">The sequence shown here is derived from an EMBL/GenBank/DDBJ whole genome shotgun (WGS) entry which is preliminary data.</text>
</comment>
<dbReference type="AlphaFoldDB" id="A0A9P8TD59"/>
<proteinExistence type="predicted"/>
<sequence length="343" mass="39195">MISNDEQIPKRFHLADVGGDIILVTAPFINSFEISLNLNLISGLLGSGTMLIISISLKTPYTVRSSRRYFPIPTIKNSRCLLERDEMVRNDDFRSFTTSFSSSSIVSMITQLTGLIRYTLDLKLWAFGKSSMDPGINCPFSSMAWYECLIKLETTKRLFVSLNVTQFKVSPMALNLNTGKLLDELEDLRVGFGGLDDEIRLFTRDKEQIHTVQRQFDQLSLNDGRFLVAVLRCTGDTVEILQLLQLWNTVDRILEQFVKDQFTTDGQNREDLLRACAVSQLGELDFLNERIWDQTLRVLKRLDGCQLDQFVQSGELVHFLVVISLKGQDLIVNRRDEEHKLLS</sequence>
<protein>
    <submittedName>
        <fullName evidence="1">Uncharacterized protein</fullName>
    </submittedName>
</protein>
<evidence type="ECO:0000313" key="1">
    <source>
        <dbReference type="EMBL" id="KAH3674776.1"/>
    </source>
</evidence>
<organism evidence="1 2">
    <name type="scientific">Wickerhamomyces pijperi</name>
    <name type="common">Yeast</name>
    <name type="synonym">Pichia pijperi</name>
    <dbReference type="NCBI Taxonomy" id="599730"/>
    <lineage>
        <taxon>Eukaryota</taxon>
        <taxon>Fungi</taxon>
        <taxon>Dikarya</taxon>
        <taxon>Ascomycota</taxon>
        <taxon>Saccharomycotina</taxon>
        <taxon>Saccharomycetes</taxon>
        <taxon>Phaffomycetales</taxon>
        <taxon>Wickerhamomycetaceae</taxon>
        <taxon>Wickerhamomyces</taxon>
    </lineage>
</organism>
<gene>
    <name evidence="1" type="ORF">WICPIJ_009464</name>
</gene>
<name>A0A9P8TD59_WICPI</name>
<dbReference type="EMBL" id="JAEUBG010005453">
    <property type="protein sequence ID" value="KAH3674776.1"/>
    <property type="molecule type" value="Genomic_DNA"/>
</dbReference>
<accession>A0A9P8TD59</accession>
<evidence type="ECO:0000313" key="2">
    <source>
        <dbReference type="Proteomes" id="UP000774326"/>
    </source>
</evidence>
<dbReference type="Proteomes" id="UP000774326">
    <property type="component" value="Unassembled WGS sequence"/>
</dbReference>
<reference evidence="1" key="1">
    <citation type="journal article" date="2021" name="Open Biol.">
        <title>Shared evolutionary footprints suggest mitochondrial oxidative damage underlies multiple complex I losses in fungi.</title>
        <authorList>
            <person name="Schikora-Tamarit M.A."/>
            <person name="Marcet-Houben M."/>
            <person name="Nosek J."/>
            <person name="Gabaldon T."/>
        </authorList>
    </citation>
    <scope>NUCLEOTIDE SEQUENCE</scope>
    <source>
        <strain evidence="1">CBS2887</strain>
    </source>
</reference>
<reference evidence="1" key="2">
    <citation type="submission" date="2021-01" db="EMBL/GenBank/DDBJ databases">
        <authorList>
            <person name="Schikora-Tamarit M.A."/>
        </authorList>
    </citation>
    <scope>NUCLEOTIDE SEQUENCE</scope>
    <source>
        <strain evidence="1">CBS2887</strain>
    </source>
</reference>